<evidence type="ECO:0000313" key="3">
    <source>
        <dbReference type="Proteomes" id="UP000002357"/>
    </source>
</evidence>
<sequence length="102" mass="10213">MTWDAHGGNSRTSEPGQVTARPAAPGARPPRGARTEAPGRAGPPCRTAVPGSRGRRRPGCPAVPAHRPGRAAGARSGRAPAAGCSVRGTPAGANPLPHFSDL</sequence>
<reference evidence="2 3" key="1">
    <citation type="journal article" date="2010" name="Genome Biol. Evol.">
        <title>The sequence of a 1.8-mb bacterial linear plasmid reveals a rich evolutionary reservoir of secondary metabolic pathways.</title>
        <authorList>
            <person name="Medema M.H."/>
            <person name="Trefzer A."/>
            <person name="Kovalchuk A."/>
            <person name="van den Berg M."/>
            <person name="Mueller U."/>
            <person name="Heijne W."/>
            <person name="Wu L."/>
            <person name="Alam M.T."/>
            <person name="Ronning C.M."/>
            <person name="Nierman W.C."/>
            <person name="Bovenberg R.A.L."/>
            <person name="Breitling R."/>
            <person name="Takano E."/>
        </authorList>
    </citation>
    <scope>NUCLEOTIDE SEQUENCE [LARGE SCALE GENOMIC DNA]</scope>
    <source>
        <strain evidence="3">ATCC 27064 / DSM 738 / JCM 4710 / NBRC 13307 / NCIMB 12785 / NRRL 3585 / VKM Ac-602</strain>
    </source>
</reference>
<organism evidence="2 3">
    <name type="scientific">Streptomyces clavuligerus</name>
    <dbReference type="NCBI Taxonomy" id="1901"/>
    <lineage>
        <taxon>Bacteria</taxon>
        <taxon>Bacillati</taxon>
        <taxon>Actinomycetota</taxon>
        <taxon>Actinomycetes</taxon>
        <taxon>Kitasatosporales</taxon>
        <taxon>Streptomycetaceae</taxon>
        <taxon>Streptomyces</taxon>
    </lineage>
</organism>
<evidence type="ECO:0000313" key="2">
    <source>
        <dbReference type="EMBL" id="EFG05727.1"/>
    </source>
</evidence>
<name>E2PUA8_STRCL</name>
<keyword evidence="3" id="KW-1185">Reference proteome</keyword>
<dbReference type="AlphaFoldDB" id="E2PUA8"/>
<feature type="compositionally biased region" description="Low complexity" evidence="1">
    <location>
        <begin position="20"/>
        <end position="44"/>
    </location>
</feature>
<dbReference type="EMBL" id="CM000913">
    <property type="protein sequence ID" value="EFG05727.1"/>
    <property type="molecule type" value="Genomic_DNA"/>
</dbReference>
<feature type="region of interest" description="Disordered" evidence="1">
    <location>
        <begin position="1"/>
        <end position="102"/>
    </location>
</feature>
<protein>
    <submittedName>
        <fullName evidence="2">Uncharacterized protein</fullName>
    </submittedName>
</protein>
<accession>E2PUA8</accession>
<feature type="compositionally biased region" description="Low complexity" evidence="1">
    <location>
        <begin position="59"/>
        <end position="83"/>
    </location>
</feature>
<dbReference type="Proteomes" id="UP000002357">
    <property type="component" value="Chromosome"/>
</dbReference>
<gene>
    <name evidence="2" type="ORF">SCLAV_0651</name>
</gene>
<proteinExistence type="predicted"/>
<evidence type="ECO:0000256" key="1">
    <source>
        <dbReference type="SAM" id="MobiDB-lite"/>
    </source>
</evidence>